<feature type="compositionally biased region" description="Basic and acidic residues" evidence="1">
    <location>
        <begin position="137"/>
        <end position="153"/>
    </location>
</feature>
<keyword evidence="3" id="KW-1185">Reference proteome</keyword>
<reference evidence="2 3" key="1">
    <citation type="submission" date="2023-08" db="EMBL/GenBank/DDBJ databases">
        <title>Black Yeasts Isolated from many extreme environments.</title>
        <authorList>
            <person name="Coleine C."/>
            <person name="Stajich J.E."/>
            <person name="Selbmann L."/>
        </authorList>
    </citation>
    <scope>NUCLEOTIDE SEQUENCE [LARGE SCALE GENOMIC DNA]</scope>
    <source>
        <strain evidence="2 3">CCFEE 5935</strain>
    </source>
</reference>
<evidence type="ECO:0000313" key="2">
    <source>
        <dbReference type="EMBL" id="KAK5174684.1"/>
    </source>
</evidence>
<sequence>MGTLTADQTRLPEYCEHKLPTSCRLTSIPNCCACADERAHSASYSTYIDGIGFVPRGNRWQRYCWFCKEFWQRRVEVSGLRPGQTRIPEVPDQTDFLKKWYEFHEGYRTVEKEDGSEERVAVLGEPFRDVSPGDLPRTVEEMREGRRRGEEVQQSRQTYTPPEEPSGPSLDDTLEQMFEDASLEEAATPTEPAVRAPQPSQDRNMPIRMPSDHPLRHNIHAQAMNPAASRNAEYSLRRVTALRRELNRMRRGIERLVSGLREFGEDVPGSVESETTESLLALGETLDNIAPLPEQVGQPVDSGNAGTQSAGQGAGGQSRPDRTLTGAQSRVEEARAQVDEARHARDHAASEFDHAETEFRSSQQRLQQLQREQRTAENYMRLFGTREEIIAQGENYESPIGGMFTRAEERFRAAEEARAEERTLREVLAAEAAAGGEEESRRLADLEARERDLWGVPWRQAARDNALDAPPHLAPTSDETMLQEYYAMLRSQDRIPQSETQNDGNAVTLEEAAAAGAPTDNFPHSMLNAIRAARVREVTERETSPLLGGEPDEGDAEDAPHSVWPLDAWFAKDLEYVLACLAEDEELRRDLWTSPQDLRAVLDAIRGGDLDMVDDAIHNMVSDPANFWRLRLPAEWLRRRRAIAGDSATVTADLLLRTGGRGYPVQEWVDKYNPYLTLEILAQTYQMSAQVRRRAEHLSPPERLQVLYRLQAGQRTEEDIAVLQSMRESPEIWELSMTTYASTLPLNNRDSQAGEQHPDQHNLDTQRRAQARDGNHSRTELDSRRRETAQAFALAAGRQAMQTGSDNLIAQQAARDATTTTTNEEGTHAAFRRLQANNFMGRPPRIYRQLTLSDYLNEGGDSGTSSSEEEAEPEAQGLDAADSGRPEPKEDAELKVQMECKRAAFPGSAA</sequence>
<feature type="compositionally biased region" description="Polar residues" evidence="1">
    <location>
        <begin position="745"/>
        <end position="754"/>
    </location>
</feature>
<dbReference type="GeneID" id="89923113"/>
<dbReference type="AlphaFoldDB" id="A0AAV9PPK7"/>
<feature type="compositionally biased region" description="Low complexity" evidence="1">
    <location>
        <begin position="302"/>
        <end position="311"/>
    </location>
</feature>
<feature type="region of interest" description="Disordered" evidence="1">
    <location>
        <begin position="127"/>
        <end position="172"/>
    </location>
</feature>
<proteinExistence type="predicted"/>
<comment type="caution">
    <text evidence="2">The sequence shown here is derived from an EMBL/GenBank/DDBJ whole genome shotgun (WGS) entry which is preliminary data.</text>
</comment>
<protein>
    <submittedName>
        <fullName evidence="2">Uncharacterized protein</fullName>
    </submittedName>
</protein>
<feature type="compositionally biased region" description="Basic and acidic residues" evidence="1">
    <location>
        <begin position="330"/>
        <end position="359"/>
    </location>
</feature>
<gene>
    <name evidence="2" type="ORF">LTR77_001766</name>
</gene>
<accession>A0AAV9PPK7</accession>
<organism evidence="2 3">
    <name type="scientific">Saxophila tyrrhenica</name>
    <dbReference type="NCBI Taxonomy" id="1690608"/>
    <lineage>
        <taxon>Eukaryota</taxon>
        <taxon>Fungi</taxon>
        <taxon>Dikarya</taxon>
        <taxon>Ascomycota</taxon>
        <taxon>Pezizomycotina</taxon>
        <taxon>Dothideomycetes</taxon>
        <taxon>Dothideomycetidae</taxon>
        <taxon>Mycosphaerellales</taxon>
        <taxon>Extremaceae</taxon>
        <taxon>Saxophila</taxon>
    </lineage>
</organism>
<feature type="region of interest" description="Disordered" evidence="1">
    <location>
        <begin position="292"/>
        <end position="362"/>
    </location>
</feature>
<feature type="region of interest" description="Disordered" evidence="1">
    <location>
        <begin position="184"/>
        <end position="205"/>
    </location>
</feature>
<evidence type="ECO:0000256" key="1">
    <source>
        <dbReference type="SAM" id="MobiDB-lite"/>
    </source>
</evidence>
<feature type="compositionally biased region" description="Basic and acidic residues" evidence="1">
    <location>
        <begin position="882"/>
        <end position="893"/>
    </location>
</feature>
<evidence type="ECO:0000313" key="3">
    <source>
        <dbReference type="Proteomes" id="UP001337655"/>
    </source>
</evidence>
<feature type="region of interest" description="Disordered" evidence="1">
    <location>
        <begin position="855"/>
        <end position="893"/>
    </location>
</feature>
<feature type="compositionally biased region" description="Basic and acidic residues" evidence="1">
    <location>
        <begin position="756"/>
        <end position="786"/>
    </location>
</feature>
<feature type="region of interest" description="Disordered" evidence="1">
    <location>
        <begin position="745"/>
        <end position="786"/>
    </location>
</feature>
<dbReference type="Proteomes" id="UP001337655">
    <property type="component" value="Unassembled WGS sequence"/>
</dbReference>
<dbReference type="RefSeq" id="XP_064663353.1">
    <property type="nucleotide sequence ID" value="XM_064799026.1"/>
</dbReference>
<dbReference type="EMBL" id="JAVRRT010000002">
    <property type="protein sequence ID" value="KAK5174684.1"/>
    <property type="molecule type" value="Genomic_DNA"/>
</dbReference>
<name>A0AAV9PPK7_9PEZI</name>